<evidence type="ECO:0000256" key="1">
    <source>
        <dbReference type="SAM" id="Phobius"/>
    </source>
</evidence>
<organism evidence="2 3">
    <name type="scientific">Nitrosomonas supralitoralis</name>
    <dbReference type="NCBI Taxonomy" id="2116706"/>
    <lineage>
        <taxon>Bacteria</taxon>
        <taxon>Pseudomonadati</taxon>
        <taxon>Pseudomonadota</taxon>
        <taxon>Betaproteobacteria</taxon>
        <taxon>Nitrosomonadales</taxon>
        <taxon>Nitrosomonadaceae</taxon>
        <taxon>Nitrosomonas</taxon>
    </lineage>
</organism>
<feature type="transmembrane region" description="Helical" evidence="1">
    <location>
        <begin position="43"/>
        <end position="60"/>
    </location>
</feature>
<feature type="transmembrane region" description="Helical" evidence="1">
    <location>
        <begin position="21"/>
        <end position="37"/>
    </location>
</feature>
<dbReference type="RefSeq" id="WP_106705811.1">
    <property type="nucleotide sequence ID" value="NZ_PXXU01000006.1"/>
</dbReference>
<proteinExistence type="predicted"/>
<dbReference type="OrthoDB" id="8702168at2"/>
<evidence type="ECO:0000313" key="3">
    <source>
        <dbReference type="Proteomes" id="UP000241912"/>
    </source>
</evidence>
<protein>
    <submittedName>
        <fullName evidence="2">Uncharacterized protein</fullName>
    </submittedName>
</protein>
<dbReference type="EMBL" id="PXXU01000006">
    <property type="protein sequence ID" value="PSJ18350.1"/>
    <property type="molecule type" value="Genomic_DNA"/>
</dbReference>
<sequence>MKKQAQSSADSPEKQEPKISVFSILIMSLFIGLIAGAGVDTSYILPIALISAVVLIVNRNKIVTVDQSDKNARPHVNPVQSYYTWPELDQFACTIAAAPFQKVISQLIQENVINPDNNSITQTHILKAHLIPDSSNPFDTDVVHIDINGRSICYLSREESTSLCSRLNEKKLSNQITICNAIISWSSETNKKTLCYTVKLDIEPFLKK</sequence>
<name>A0A2P7NXZ8_9PROT</name>
<accession>A0A2P7NXZ8</accession>
<dbReference type="AlphaFoldDB" id="A0A2P7NXZ8"/>
<reference evidence="2 3" key="1">
    <citation type="submission" date="2018-03" db="EMBL/GenBank/DDBJ databases">
        <title>Draft genome of Nitrosomonas supralitoralis APG5.</title>
        <authorList>
            <person name="Urakawa H."/>
            <person name="Lopez J.V."/>
        </authorList>
    </citation>
    <scope>NUCLEOTIDE SEQUENCE [LARGE SCALE GENOMIC DNA]</scope>
    <source>
        <strain evidence="2 3">APG5</strain>
    </source>
</reference>
<evidence type="ECO:0000313" key="2">
    <source>
        <dbReference type="EMBL" id="PSJ18350.1"/>
    </source>
</evidence>
<gene>
    <name evidence="2" type="ORF">C7H79_02975</name>
</gene>
<keyword evidence="3" id="KW-1185">Reference proteome</keyword>
<keyword evidence="1" id="KW-0812">Transmembrane</keyword>
<keyword evidence="1" id="KW-1133">Transmembrane helix</keyword>
<dbReference type="Proteomes" id="UP000241912">
    <property type="component" value="Unassembled WGS sequence"/>
</dbReference>
<comment type="caution">
    <text evidence="2">The sequence shown here is derived from an EMBL/GenBank/DDBJ whole genome shotgun (WGS) entry which is preliminary data.</text>
</comment>
<keyword evidence="1" id="KW-0472">Membrane</keyword>